<dbReference type="RefSeq" id="WP_102190324.1">
    <property type="nucleotide sequence ID" value="NZ_PNGT01000016.1"/>
</dbReference>
<dbReference type="Proteomes" id="UP000235670">
    <property type="component" value="Unassembled WGS sequence"/>
</dbReference>
<dbReference type="EMBL" id="PNGT01000016">
    <property type="protein sequence ID" value="PMC51631.1"/>
    <property type="molecule type" value="Genomic_DNA"/>
</dbReference>
<evidence type="ECO:0000256" key="1">
    <source>
        <dbReference type="SAM" id="MobiDB-lite"/>
    </source>
</evidence>
<evidence type="ECO:0000313" key="4">
    <source>
        <dbReference type="Proteomes" id="UP000235670"/>
    </source>
</evidence>
<protein>
    <recommendedName>
        <fullName evidence="5">DUF5067 domain-containing protein</fullName>
    </recommendedName>
</protein>
<dbReference type="STRING" id="84135.GCA_001052115_01331"/>
<proteinExistence type="predicted"/>
<reference evidence="3 4" key="1">
    <citation type="submission" date="2017-09" db="EMBL/GenBank/DDBJ databases">
        <title>Bacterial strain isolated from the female urinary microbiota.</title>
        <authorList>
            <person name="Thomas-White K."/>
            <person name="Kumar N."/>
            <person name="Forster S."/>
            <person name="Putonti C."/>
            <person name="Lawley T."/>
            <person name="Wolfe A.J."/>
        </authorList>
    </citation>
    <scope>NUCLEOTIDE SEQUENCE [LARGE SCALE GENOMIC DNA]</scope>
    <source>
        <strain evidence="3 4">UMB0186</strain>
    </source>
</reference>
<sequence>MKKSLRKILLIISTVVLSVVLAACGSKGESNNNSNSNSNSESTASKPLTSQEIIDKYAEVTKNIKSTKFDLKINMDVKSGDESMKLSLAMDGAVSTDPIAMLMNYKETADDESREASLYVKDENTFYAKNGSSGKWQKQSTTDSMKKQLESMKQIAATDKSVDFYKNNASDFKVEEQGDKYVLTYTGNDSKFTDLIKQNSGTAENAKGFDDVEFTKISVKFSVKKSNFEPVDLYITADFHQKDNSSNTAKMEMTNTYSEINTVKITAPQGIE</sequence>
<organism evidence="3 4">
    <name type="scientific">Gemella sanguinis</name>
    <dbReference type="NCBI Taxonomy" id="84135"/>
    <lineage>
        <taxon>Bacteria</taxon>
        <taxon>Bacillati</taxon>
        <taxon>Bacillota</taxon>
        <taxon>Bacilli</taxon>
        <taxon>Bacillales</taxon>
        <taxon>Gemellaceae</taxon>
        <taxon>Gemella</taxon>
    </lineage>
</organism>
<dbReference type="OrthoDB" id="1957331at2"/>
<dbReference type="Pfam" id="PF20316">
    <property type="entry name" value="DUF6612"/>
    <property type="match status" value="1"/>
</dbReference>
<feature type="chain" id="PRO_5039012406" description="DUF5067 domain-containing protein" evidence="2">
    <location>
        <begin position="23"/>
        <end position="272"/>
    </location>
</feature>
<keyword evidence="2" id="KW-0732">Signal</keyword>
<dbReference type="AlphaFoldDB" id="A0A2N6SCJ4"/>
<feature type="signal peptide" evidence="2">
    <location>
        <begin position="1"/>
        <end position="22"/>
    </location>
</feature>
<name>A0A2N6SCJ4_9BACL</name>
<evidence type="ECO:0008006" key="5">
    <source>
        <dbReference type="Google" id="ProtNLM"/>
    </source>
</evidence>
<evidence type="ECO:0000256" key="2">
    <source>
        <dbReference type="SAM" id="SignalP"/>
    </source>
</evidence>
<evidence type="ECO:0000313" key="3">
    <source>
        <dbReference type="EMBL" id="PMC51631.1"/>
    </source>
</evidence>
<comment type="caution">
    <text evidence="3">The sequence shown here is derived from an EMBL/GenBank/DDBJ whole genome shotgun (WGS) entry which is preliminary data.</text>
</comment>
<feature type="compositionally biased region" description="Low complexity" evidence="1">
    <location>
        <begin position="29"/>
        <end position="42"/>
    </location>
</feature>
<dbReference type="Gene3D" id="2.50.20.20">
    <property type="match status" value="1"/>
</dbReference>
<dbReference type="InterPro" id="IPR046720">
    <property type="entry name" value="DUF6612"/>
</dbReference>
<gene>
    <name evidence="3" type="ORF">CJ218_08905</name>
</gene>
<dbReference type="PROSITE" id="PS51257">
    <property type="entry name" value="PROKAR_LIPOPROTEIN"/>
    <property type="match status" value="1"/>
</dbReference>
<feature type="region of interest" description="Disordered" evidence="1">
    <location>
        <begin position="27"/>
        <end position="48"/>
    </location>
</feature>
<accession>A0A2N6SCJ4</accession>